<dbReference type="Proteomes" id="UP000319728">
    <property type="component" value="Unassembled WGS sequence"/>
</dbReference>
<sequence length="43" mass="4733">MTVRRYLVDLRILSRAGGVYRLGPEPAGEPGPAERHVRAMGLD</sequence>
<name>A0A562WJP0_9ACTN</name>
<dbReference type="AlphaFoldDB" id="A0A562WJP0"/>
<comment type="caution">
    <text evidence="1">The sequence shown here is derived from an EMBL/GenBank/DDBJ whole genome shotgun (WGS) entry which is preliminary data.</text>
</comment>
<proteinExistence type="predicted"/>
<dbReference type="EMBL" id="VLLP01000001">
    <property type="protein sequence ID" value="TWJ30402.1"/>
    <property type="molecule type" value="Genomic_DNA"/>
</dbReference>
<keyword evidence="2" id="KW-1185">Reference proteome</keyword>
<evidence type="ECO:0000313" key="1">
    <source>
        <dbReference type="EMBL" id="TWJ30402.1"/>
    </source>
</evidence>
<organism evidence="1 2">
    <name type="scientific">Micromonospora sagamiensis</name>
    <dbReference type="NCBI Taxonomy" id="47875"/>
    <lineage>
        <taxon>Bacteria</taxon>
        <taxon>Bacillati</taxon>
        <taxon>Actinomycetota</taxon>
        <taxon>Actinomycetes</taxon>
        <taxon>Micromonosporales</taxon>
        <taxon>Micromonosporaceae</taxon>
        <taxon>Micromonospora</taxon>
    </lineage>
</organism>
<evidence type="ECO:0008006" key="3">
    <source>
        <dbReference type="Google" id="ProtNLM"/>
    </source>
</evidence>
<evidence type="ECO:0000313" key="2">
    <source>
        <dbReference type="Proteomes" id="UP000319728"/>
    </source>
</evidence>
<accession>A0A562WJP0</accession>
<gene>
    <name evidence="1" type="ORF">JD81_03941</name>
</gene>
<reference evidence="1 2" key="1">
    <citation type="submission" date="2019-07" db="EMBL/GenBank/DDBJ databases">
        <title>R&amp;d 2014.</title>
        <authorList>
            <person name="Klenk H.-P."/>
        </authorList>
    </citation>
    <scope>NUCLEOTIDE SEQUENCE [LARGE SCALE GENOMIC DNA]</scope>
    <source>
        <strain evidence="1 2">DSM 43912</strain>
    </source>
</reference>
<protein>
    <recommendedName>
        <fullName evidence="3">DUF2087 domain-containing protein</fullName>
    </recommendedName>
</protein>